<dbReference type="AlphaFoldDB" id="A0AA42EF75"/>
<dbReference type="Proteomes" id="UP001148834">
    <property type="component" value="Unassembled WGS sequence"/>
</dbReference>
<comment type="caution">
    <text evidence="2">The sequence shown here is derived from an EMBL/GenBank/DDBJ whole genome shotgun (WGS) entry which is preliminary data.</text>
</comment>
<organism evidence="2 3">
    <name type="scientific">Glaesserella parasuis</name>
    <name type="common">Haemophilus parasuis</name>
    <dbReference type="NCBI Taxonomy" id="738"/>
    <lineage>
        <taxon>Bacteria</taxon>
        <taxon>Pseudomonadati</taxon>
        <taxon>Pseudomonadota</taxon>
        <taxon>Gammaproteobacteria</taxon>
        <taxon>Pasteurellales</taxon>
        <taxon>Pasteurellaceae</taxon>
        <taxon>Glaesserella</taxon>
    </lineage>
</organism>
<keyword evidence="1" id="KW-0812">Transmembrane</keyword>
<dbReference type="RefSeq" id="WP_021117671.1">
    <property type="nucleotide sequence ID" value="NZ_CP054198.1"/>
</dbReference>
<dbReference type="EMBL" id="JAODIR010000014">
    <property type="protein sequence ID" value="MDD2167804.1"/>
    <property type="molecule type" value="Genomic_DNA"/>
</dbReference>
<name>A0AA42EF75_GLAPU</name>
<dbReference type="Gene3D" id="3.30.1890.10">
    <property type="entry name" value="FepE-like"/>
    <property type="match status" value="1"/>
</dbReference>
<gene>
    <name evidence="2" type="ORF">N5925_04115</name>
</gene>
<evidence type="ECO:0000256" key="1">
    <source>
        <dbReference type="SAM" id="Phobius"/>
    </source>
</evidence>
<reference evidence="2" key="1">
    <citation type="submission" date="2022-09" db="EMBL/GenBank/DDBJ databases">
        <title>Molecular characterization of Glaesserella parasuis strains circulating in commercial swine farms using whole-genome sequencing.</title>
        <authorList>
            <person name="Mugabi R."/>
            <person name="Clavijo M."/>
            <person name="Li G."/>
        </authorList>
    </citation>
    <scope>NUCLEOTIDE SEQUENCE</scope>
    <source>
        <strain evidence="2">0435-53</strain>
    </source>
</reference>
<dbReference type="SUPFAM" id="SSF160355">
    <property type="entry name" value="Bacterial polysaccharide co-polymerase-like"/>
    <property type="match status" value="1"/>
</dbReference>
<sequence>MSEQVQTQRSSVGLFFTSLFLLLMLSAIGGVAGWFGATTQTAYWKAEAQFEVPKVTDLGNYYSLHNTYNLLKNDLATNDLAIINSAYKEFTRNVKSPDILQHFLVQNEIVKQLAAKQNKPVSLEAQQLASSFHFNEATNTLSTTLINPNEAVTLLTDFIAFSTLQTRADLNTELITKWKVLFQQVKQLAETSTGTAQQEWTTKLNLMRSVQPLDNQLTAYRLVKSPTVPTKPEAPKDQLLWAAIGGGIGLLLGFFVVLFINRKKN</sequence>
<accession>A0AA42EF75</accession>
<feature type="transmembrane region" description="Helical" evidence="1">
    <location>
        <begin position="12"/>
        <end position="35"/>
    </location>
</feature>
<evidence type="ECO:0000313" key="2">
    <source>
        <dbReference type="EMBL" id="MDD2167804.1"/>
    </source>
</evidence>
<keyword evidence="1" id="KW-1133">Transmembrane helix</keyword>
<evidence type="ECO:0000313" key="3">
    <source>
        <dbReference type="Proteomes" id="UP001148834"/>
    </source>
</evidence>
<feature type="transmembrane region" description="Helical" evidence="1">
    <location>
        <begin position="239"/>
        <end position="260"/>
    </location>
</feature>
<protein>
    <recommendedName>
        <fullName evidence="4">Lipopolysaccharide biosynthesis protein wzzE</fullName>
    </recommendedName>
</protein>
<proteinExistence type="predicted"/>
<keyword evidence="1" id="KW-0472">Membrane</keyword>
<evidence type="ECO:0008006" key="4">
    <source>
        <dbReference type="Google" id="ProtNLM"/>
    </source>
</evidence>